<feature type="region of interest" description="Disordered" evidence="1">
    <location>
        <begin position="94"/>
        <end position="119"/>
    </location>
</feature>
<evidence type="ECO:0000313" key="3">
    <source>
        <dbReference type="Proteomes" id="UP000729402"/>
    </source>
</evidence>
<accession>A0A8J5T0Q7</accession>
<protein>
    <submittedName>
        <fullName evidence="2">Uncharacterized protein</fullName>
    </submittedName>
</protein>
<keyword evidence="3" id="KW-1185">Reference proteome</keyword>
<reference evidence="2" key="1">
    <citation type="journal article" date="2021" name="bioRxiv">
        <title>Whole Genome Assembly and Annotation of Northern Wild Rice, Zizania palustris L., Supports a Whole Genome Duplication in the Zizania Genus.</title>
        <authorList>
            <person name="Haas M."/>
            <person name="Kono T."/>
            <person name="Macchietto M."/>
            <person name="Millas R."/>
            <person name="McGilp L."/>
            <person name="Shao M."/>
            <person name="Duquette J."/>
            <person name="Hirsch C.N."/>
            <person name="Kimball J."/>
        </authorList>
    </citation>
    <scope>NUCLEOTIDE SEQUENCE</scope>
    <source>
        <tissue evidence="2">Fresh leaf tissue</tissue>
    </source>
</reference>
<reference evidence="2" key="2">
    <citation type="submission" date="2021-02" db="EMBL/GenBank/DDBJ databases">
        <authorList>
            <person name="Kimball J.A."/>
            <person name="Haas M.W."/>
            <person name="Macchietto M."/>
            <person name="Kono T."/>
            <person name="Duquette J."/>
            <person name="Shao M."/>
        </authorList>
    </citation>
    <scope>NUCLEOTIDE SEQUENCE</scope>
    <source>
        <tissue evidence="2">Fresh leaf tissue</tissue>
    </source>
</reference>
<comment type="caution">
    <text evidence="2">The sequence shown here is derived from an EMBL/GenBank/DDBJ whole genome shotgun (WGS) entry which is preliminary data.</text>
</comment>
<gene>
    <name evidence="2" type="ORF">GUJ93_ZPchr0004g39664</name>
</gene>
<evidence type="ECO:0000256" key="1">
    <source>
        <dbReference type="SAM" id="MobiDB-lite"/>
    </source>
</evidence>
<dbReference type="EMBL" id="JAAALK010000285">
    <property type="protein sequence ID" value="KAG8065934.1"/>
    <property type="molecule type" value="Genomic_DNA"/>
</dbReference>
<dbReference type="AlphaFoldDB" id="A0A8J5T0Q7"/>
<proteinExistence type="predicted"/>
<sequence length="119" mass="12284">MELSCSSHSDPVPVTAEPFPLIAASTSSSSPRSCFSSSFRMDTSLDGAGATRALAVSMGMHLRRRSTYATCCRCSCGCISGITTALDAVVRDDSVEDGDARGPSHAGPGENQRLGRGPA</sequence>
<name>A0A8J5T0Q7_ZIZPA</name>
<organism evidence="2 3">
    <name type="scientific">Zizania palustris</name>
    <name type="common">Northern wild rice</name>
    <dbReference type="NCBI Taxonomy" id="103762"/>
    <lineage>
        <taxon>Eukaryota</taxon>
        <taxon>Viridiplantae</taxon>
        <taxon>Streptophyta</taxon>
        <taxon>Embryophyta</taxon>
        <taxon>Tracheophyta</taxon>
        <taxon>Spermatophyta</taxon>
        <taxon>Magnoliopsida</taxon>
        <taxon>Liliopsida</taxon>
        <taxon>Poales</taxon>
        <taxon>Poaceae</taxon>
        <taxon>BOP clade</taxon>
        <taxon>Oryzoideae</taxon>
        <taxon>Oryzeae</taxon>
        <taxon>Zizaniinae</taxon>
        <taxon>Zizania</taxon>
    </lineage>
</organism>
<dbReference type="Proteomes" id="UP000729402">
    <property type="component" value="Unassembled WGS sequence"/>
</dbReference>
<evidence type="ECO:0000313" key="2">
    <source>
        <dbReference type="EMBL" id="KAG8065934.1"/>
    </source>
</evidence>